<name>A0AAW0EA37_9AGAR</name>
<comment type="caution">
    <text evidence="1">The sequence shown here is derived from an EMBL/GenBank/DDBJ whole genome shotgun (WGS) entry which is preliminary data.</text>
</comment>
<accession>A0AAW0EA37</accession>
<dbReference type="SUPFAM" id="SSF52047">
    <property type="entry name" value="RNI-like"/>
    <property type="match status" value="1"/>
</dbReference>
<dbReference type="Gene3D" id="3.80.10.10">
    <property type="entry name" value="Ribonuclease Inhibitor"/>
    <property type="match status" value="1"/>
</dbReference>
<evidence type="ECO:0008006" key="3">
    <source>
        <dbReference type="Google" id="ProtNLM"/>
    </source>
</evidence>
<organism evidence="1 2">
    <name type="scientific">Favolaschia claudopus</name>
    <dbReference type="NCBI Taxonomy" id="2862362"/>
    <lineage>
        <taxon>Eukaryota</taxon>
        <taxon>Fungi</taxon>
        <taxon>Dikarya</taxon>
        <taxon>Basidiomycota</taxon>
        <taxon>Agaricomycotina</taxon>
        <taxon>Agaricomycetes</taxon>
        <taxon>Agaricomycetidae</taxon>
        <taxon>Agaricales</taxon>
        <taxon>Marasmiineae</taxon>
        <taxon>Mycenaceae</taxon>
        <taxon>Favolaschia</taxon>
    </lineage>
</organism>
<dbReference type="InterPro" id="IPR032675">
    <property type="entry name" value="LRR_dom_sf"/>
</dbReference>
<proteinExistence type="predicted"/>
<evidence type="ECO:0000313" key="2">
    <source>
        <dbReference type="Proteomes" id="UP001362999"/>
    </source>
</evidence>
<keyword evidence="2" id="KW-1185">Reference proteome</keyword>
<protein>
    <recommendedName>
        <fullName evidence="3">F-box domain-containing protein</fullName>
    </recommendedName>
</protein>
<dbReference type="EMBL" id="JAWWNJ010000002">
    <property type="protein sequence ID" value="KAK7061218.1"/>
    <property type="molecule type" value="Genomic_DNA"/>
</dbReference>
<dbReference type="AlphaFoldDB" id="A0AAW0EA37"/>
<evidence type="ECO:0000313" key="1">
    <source>
        <dbReference type="EMBL" id="KAK7061218.1"/>
    </source>
</evidence>
<sequence length="484" mass="54006">MSTCPMRLLLAEQAERIDLSGRISQNTNVRQWIEESDSAVSSLNAEIATVQARLAVLTARRDCESAQGAALRHLTAPVRTLPVELLEEIFVVTSSLARLGSASVQDIARLFRMAADIARDSEAMGRPHICGECLRAWLARSAPVPIPVILMGFQEDLWSETLIRRVADALTHKDVASRWLSLDETLGMRWAGLTKGSDLQNILCFSNASRLRKVEMEAGCPIPMPWAQLVEISISGTSLFATAFDILAKCPNLVGATLSDVNIRSDRPVDLIALNSLQTLEIDFLDLPTYAMCCLDHISAPALRRLILRFYPMRDGEFTWQEDSFTAFQLRSPDITVLDIGGDSESLYIPHQAFKNALLHAPLLTSLSLERCHPLTFDEETIRALSYMPGGSNPLVPELHELSLDGIKFQELAPALTSMIRSRWWTDTELASCLNPPTVVRWSRLFFADHPKYDESRMFSQAFKDTVEDMRRSGLPITLHKGSR</sequence>
<reference evidence="1 2" key="1">
    <citation type="journal article" date="2024" name="J Genomics">
        <title>Draft genome sequencing and assembly of Favolaschia claudopus CIRM-BRFM 2984 isolated from oak limbs.</title>
        <authorList>
            <person name="Navarro D."/>
            <person name="Drula E."/>
            <person name="Chaduli D."/>
            <person name="Cazenave R."/>
            <person name="Ahrendt S."/>
            <person name="Wang J."/>
            <person name="Lipzen A."/>
            <person name="Daum C."/>
            <person name="Barry K."/>
            <person name="Grigoriev I.V."/>
            <person name="Favel A."/>
            <person name="Rosso M.N."/>
            <person name="Martin F."/>
        </authorList>
    </citation>
    <scope>NUCLEOTIDE SEQUENCE [LARGE SCALE GENOMIC DNA]</scope>
    <source>
        <strain evidence="1 2">CIRM-BRFM 2984</strain>
    </source>
</reference>
<gene>
    <name evidence="1" type="ORF">R3P38DRAFT_3250606</name>
</gene>
<dbReference type="Proteomes" id="UP001362999">
    <property type="component" value="Unassembled WGS sequence"/>
</dbReference>